<sequence length="207" mass="22903">MEVGALFRTLKPSSLLLTKSLTVRCCSTSPTPIHPGGRKLVKRAYDGLLLDAGGTLLQLPKPVEETYAAIGQKYGLSTSSADIKQGFRRAFAAPWPEKLRYQGDGRSFWKLVVSEATGCDDYNYFEETYEHYANGDAWRLPAGAHDTMSILKDAGGYQVFSLSATTNHTEPECLLISSLLPFLCFYLTKTVVLVQLNWLLYPILTPA</sequence>
<evidence type="ECO:0000313" key="1">
    <source>
        <dbReference type="EMBL" id="CAK9183748.1"/>
    </source>
</evidence>
<dbReference type="PANTHER" id="PTHR46649">
    <property type="match status" value="1"/>
</dbReference>
<protein>
    <recommendedName>
        <fullName evidence="3">Haloacid dehalogenase-like hydrolase domain-containing protein 3</fullName>
    </recommendedName>
</protein>
<reference evidence="1 2" key="1">
    <citation type="submission" date="2024-02" db="EMBL/GenBank/DDBJ databases">
        <authorList>
            <person name="Vignale AGUSTIN F."/>
            <person name="Sosa J E."/>
            <person name="Modenutti C."/>
        </authorList>
    </citation>
    <scope>NUCLEOTIDE SEQUENCE [LARGE SCALE GENOMIC DNA]</scope>
</reference>
<dbReference type="Proteomes" id="UP001642360">
    <property type="component" value="Unassembled WGS sequence"/>
</dbReference>
<comment type="caution">
    <text evidence="1">The sequence shown here is derived from an EMBL/GenBank/DDBJ whole genome shotgun (WGS) entry which is preliminary data.</text>
</comment>
<evidence type="ECO:0000313" key="2">
    <source>
        <dbReference type="Proteomes" id="UP001642360"/>
    </source>
</evidence>
<dbReference type="InterPro" id="IPR036412">
    <property type="entry name" value="HAD-like_sf"/>
</dbReference>
<dbReference type="SUPFAM" id="SSF56784">
    <property type="entry name" value="HAD-like"/>
    <property type="match status" value="1"/>
</dbReference>
<name>A0ABC8URP1_9AQUA</name>
<dbReference type="AlphaFoldDB" id="A0ABC8URP1"/>
<organism evidence="1 2">
    <name type="scientific">Ilex paraguariensis</name>
    <name type="common">yerba mate</name>
    <dbReference type="NCBI Taxonomy" id="185542"/>
    <lineage>
        <taxon>Eukaryota</taxon>
        <taxon>Viridiplantae</taxon>
        <taxon>Streptophyta</taxon>
        <taxon>Embryophyta</taxon>
        <taxon>Tracheophyta</taxon>
        <taxon>Spermatophyta</taxon>
        <taxon>Magnoliopsida</taxon>
        <taxon>eudicotyledons</taxon>
        <taxon>Gunneridae</taxon>
        <taxon>Pentapetalae</taxon>
        <taxon>asterids</taxon>
        <taxon>campanulids</taxon>
        <taxon>Aquifoliales</taxon>
        <taxon>Aquifoliaceae</taxon>
        <taxon>Ilex</taxon>
    </lineage>
</organism>
<dbReference type="InterPro" id="IPR044924">
    <property type="entry name" value="HAD-SF_hydro_IA_REG-2-like_cap"/>
</dbReference>
<evidence type="ECO:0008006" key="3">
    <source>
        <dbReference type="Google" id="ProtNLM"/>
    </source>
</evidence>
<dbReference type="EMBL" id="CAUOFW020008736">
    <property type="protein sequence ID" value="CAK9183748.1"/>
    <property type="molecule type" value="Genomic_DNA"/>
</dbReference>
<proteinExistence type="predicted"/>
<keyword evidence="2" id="KW-1185">Reference proteome</keyword>
<gene>
    <name evidence="1" type="ORF">ILEXP_LOCUS54037</name>
</gene>
<accession>A0ABC8URP1</accession>
<dbReference type="PANTHER" id="PTHR46649:SF5">
    <property type="entry name" value="F14L17.7 PROTEIN"/>
    <property type="match status" value="1"/>
</dbReference>
<dbReference type="Gene3D" id="1.10.150.720">
    <property type="entry name" value="Haloacid dehalogenase-like hydrolase"/>
    <property type="match status" value="1"/>
</dbReference>